<reference evidence="3" key="2">
    <citation type="submission" date="2015-01" db="EMBL/GenBank/DDBJ databases">
        <title>Evolutionary Origins and Diversification of the Mycorrhizal Mutualists.</title>
        <authorList>
            <consortium name="DOE Joint Genome Institute"/>
            <consortium name="Mycorrhizal Genomics Consortium"/>
            <person name="Kohler A."/>
            <person name="Kuo A."/>
            <person name="Nagy L.G."/>
            <person name="Floudas D."/>
            <person name="Copeland A."/>
            <person name="Barry K.W."/>
            <person name="Cichocki N."/>
            <person name="Veneault-Fourrey C."/>
            <person name="LaButti K."/>
            <person name="Lindquist E.A."/>
            <person name="Lipzen A."/>
            <person name="Lundell T."/>
            <person name="Morin E."/>
            <person name="Murat C."/>
            <person name="Riley R."/>
            <person name="Ohm R."/>
            <person name="Sun H."/>
            <person name="Tunlid A."/>
            <person name="Henrissat B."/>
            <person name="Grigoriev I.V."/>
            <person name="Hibbett D.S."/>
            <person name="Martin F."/>
        </authorList>
    </citation>
    <scope>NUCLEOTIDE SEQUENCE [LARGE SCALE GENOMIC DNA]</scope>
    <source>
        <strain evidence="3">Foug A</strain>
    </source>
</reference>
<name>A0A0C3D7V2_9AGAM</name>
<dbReference type="OrthoDB" id="2686566at2759"/>
<dbReference type="InParanoid" id="A0A0C3D7V2"/>
<feature type="region of interest" description="Disordered" evidence="1">
    <location>
        <begin position="111"/>
        <end position="145"/>
    </location>
</feature>
<dbReference type="EMBL" id="KN822109">
    <property type="protein sequence ID" value="KIM56830.1"/>
    <property type="molecule type" value="Genomic_DNA"/>
</dbReference>
<evidence type="ECO:0000256" key="1">
    <source>
        <dbReference type="SAM" id="MobiDB-lite"/>
    </source>
</evidence>
<accession>A0A0C3D7V2</accession>
<keyword evidence="3" id="KW-1185">Reference proteome</keyword>
<evidence type="ECO:0000313" key="2">
    <source>
        <dbReference type="EMBL" id="KIM56830.1"/>
    </source>
</evidence>
<dbReference type="HOGENOM" id="CLU_1240762_0_0_1"/>
<dbReference type="Proteomes" id="UP000053989">
    <property type="component" value="Unassembled WGS sequence"/>
</dbReference>
<feature type="compositionally biased region" description="Polar residues" evidence="1">
    <location>
        <begin position="129"/>
        <end position="138"/>
    </location>
</feature>
<protein>
    <submittedName>
        <fullName evidence="2">Uncharacterized protein</fullName>
    </submittedName>
</protein>
<reference evidence="2 3" key="1">
    <citation type="submission" date="2014-04" db="EMBL/GenBank/DDBJ databases">
        <authorList>
            <consortium name="DOE Joint Genome Institute"/>
            <person name="Kuo A."/>
            <person name="Kohler A."/>
            <person name="Nagy L.G."/>
            <person name="Floudas D."/>
            <person name="Copeland A."/>
            <person name="Barry K.W."/>
            <person name="Cichocki N."/>
            <person name="Veneault-Fourrey C."/>
            <person name="LaButti K."/>
            <person name="Lindquist E.A."/>
            <person name="Lipzen A."/>
            <person name="Lundell T."/>
            <person name="Morin E."/>
            <person name="Murat C."/>
            <person name="Sun H."/>
            <person name="Tunlid A."/>
            <person name="Henrissat B."/>
            <person name="Grigoriev I.V."/>
            <person name="Hibbett D.S."/>
            <person name="Martin F."/>
            <person name="Nordberg H.P."/>
            <person name="Cantor M.N."/>
            <person name="Hua S.X."/>
        </authorList>
    </citation>
    <scope>NUCLEOTIDE SEQUENCE [LARGE SCALE GENOMIC DNA]</scope>
    <source>
        <strain evidence="2 3">Foug A</strain>
    </source>
</reference>
<evidence type="ECO:0000313" key="3">
    <source>
        <dbReference type="Proteomes" id="UP000053989"/>
    </source>
</evidence>
<proteinExistence type="predicted"/>
<gene>
    <name evidence="2" type="ORF">SCLCIDRAFT_29258</name>
</gene>
<dbReference type="AlphaFoldDB" id="A0A0C3D7V2"/>
<sequence length="223" mass="24694">MSPPGPGFNYKKLKAGTLCKLVRPYLCRKLGLMYDRQTDDEEAQDSAKHSPEIEIKLWHKEIICIPDTNPMKGDVAIFRAMDGTVLGKIADDPEWQKVFQEGEEICQELAATQKKHGTSSPPSCKRLQTETTNKNGEGQQPPDLPMVPQDGLSNPLTLLVCAHTQPVGHGDVLLMCKRLRTEMTSNNVVGQQYPDLPMVPFDELANPPALPVHTCTQPDASHE</sequence>
<organism evidence="2 3">
    <name type="scientific">Scleroderma citrinum Foug A</name>
    <dbReference type="NCBI Taxonomy" id="1036808"/>
    <lineage>
        <taxon>Eukaryota</taxon>
        <taxon>Fungi</taxon>
        <taxon>Dikarya</taxon>
        <taxon>Basidiomycota</taxon>
        <taxon>Agaricomycotina</taxon>
        <taxon>Agaricomycetes</taxon>
        <taxon>Agaricomycetidae</taxon>
        <taxon>Boletales</taxon>
        <taxon>Sclerodermatineae</taxon>
        <taxon>Sclerodermataceae</taxon>
        <taxon>Scleroderma</taxon>
    </lineage>
</organism>